<dbReference type="Proteomes" id="UP001054252">
    <property type="component" value="Unassembled WGS sequence"/>
</dbReference>
<dbReference type="AlphaFoldDB" id="A0AAV5ILJ8"/>
<dbReference type="EMBL" id="BPVZ01000016">
    <property type="protein sequence ID" value="GKV01240.1"/>
    <property type="molecule type" value="Genomic_DNA"/>
</dbReference>
<accession>A0AAV5ILJ8</accession>
<gene>
    <name evidence="1" type="ORF">SLEP1_g13806</name>
</gene>
<comment type="caution">
    <text evidence="1">The sequence shown here is derived from an EMBL/GenBank/DDBJ whole genome shotgun (WGS) entry which is preliminary data.</text>
</comment>
<evidence type="ECO:0000313" key="1">
    <source>
        <dbReference type="EMBL" id="GKV01240.1"/>
    </source>
</evidence>
<reference evidence="1 2" key="1">
    <citation type="journal article" date="2021" name="Commun. Biol.">
        <title>The genome of Shorea leprosula (Dipterocarpaceae) highlights the ecological relevance of drought in aseasonal tropical rainforests.</title>
        <authorList>
            <person name="Ng K.K.S."/>
            <person name="Kobayashi M.J."/>
            <person name="Fawcett J.A."/>
            <person name="Hatakeyama M."/>
            <person name="Paape T."/>
            <person name="Ng C.H."/>
            <person name="Ang C.C."/>
            <person name="Tnah L.H."/>
            <person name="Lee C.T."/>
            <person name="Nishiyama T."/>
            <person name="Sese J."/>
            <person name="O'Brien M.J."/>
            <person name="Copetti D."/>
            <person name="Mohd Noor M.I."/>
            <person name="Ong R.C."/>
            <person name="Putra M."/>
            <person name="Sireger I.Z."/>
            <person name="Indrioko S."/>
            <person name="Kosugi Y."/>
            <person name="Izuno A."/>
            <person name="Isagi Y."/>
            <person name="Lee S.L."/>
            <person name="Shimizu K.K."/>
        </authorList>
    </citation>
    <scope>NUCLEOTIDE SEQUENCE [LARGE SCALE GENOMIC DNA]</scope>
    <source>
        <strain evidence="1">214</strain>
    </source>
</reference>
<proteinExistence type="predicted"/>
<protein>
    <submittedName>
        <fullName evidence="1">Uncharacterized protein</fullName>
    </submittedName>
</protein>
<keyword evidence="2" id="KW-1185">Reference proteome</keyword>
<name>A0AAV5ILJ8_9ROSI</name>
<sequence length="44" mass="4984">MCTPLTEAAKIKTWEFSKNRAEAEHRGMLLSSQCRGSGTKESRR</sequence>
<organism evidence="1 2">
    <name type="scientific">Rubroshorea leprosula</name>
    <dbReference type="NCBI Taxonomy" id="152421"/>
    <lineage>
        <taxon>Eukaryota</taxon>
        <taxon>Viridiplantae</taxon>
        <taxon>Streptophyta</taxon>
        <taxon>Embryophyta</taxon>
        <taxon>Tracheophyta</taxon>
        <taxon>Spermatophyta</taxon>
        <taxon>Magnoliopsida</taxon>
        <taxon>eudicotyledons</taxon>
        <taxon>Gunneridae</taxon>
        <taxon>Pentapetalae</taxon>
        <taxon>rosids</taxon>
        <taxon>malvids</taxon>
        <taxon>Malvales</taxon>
        <taxon>Dipterocarpaceae</taxon>
        <taxon>Rubroshorea</taxon>
    </lineage>
</organism>
<evidence type="ECO:0000313" key="2">
    <source>
        <dbReference type="Proteomes" id="UP001054252"/>
    </source>
</evidence>